<protein>
    <submittedName>
        <fullName evidence="2">Uncharacterized protein</fullName>
    </submittedName>
</protein>
<keyword evidence="1" id="KW-1133">Transmembrane helix</keyword>
<evidence type="ECO:0000313" key="3">
    <source>
        <dbReference type="Proteomes" id="UP000036959"/>
    </source>
</evidence>
<sequence>MRKLGDWRAGLILSCIVASAVRSADPAHAAHKRAALGMFVSLLSSAVFCGFAVALLPDDASPAGLESVAIVFQERAAAGFGLAASAVGICFIVCYVLVLKWPERFVDLSE</sequence>
<keyword evidence="1" id="KW-0812">Transmembrane</keyword>
<evidence type="ECO:0000256" key="1">
    <source>
        <dbReference type="SAM" id="Phobius"/>
    </source>
</evidence>
<organism evidence="2 3">
    <name type="scientific">Candidatus Burkholderia verschuerenii</name>
    <dbReference type="NCBI Taxonomy" id="242163"/>
    <lineage>
        <taxon>Bacteria</taxon>
        <taxon>Pseudomonadati</taxon>
        <taxon>Pseudomonadota</taxon>
        <taxon>Betaproteobacteria</taxon>
        <taxon>Burkholderiales</taxon>
        <taxon>Burkholderiaceae</taxon>
        <taxon>Burkholderia</taxon>
    </lineage>
</organism>
<name>A0A0L0MEF1_9BURK</name>
<accession>A0A0L0MEF1</accession>
<reference evidence="3" key="1">
    <citation type="submission" date="2015-06" db="EMBL/GenBank/DDBJ databases">
        <title>Comparative genomics of Burkholderia leaf nodule symbionts.</title>
        <authorList>
            <person name="Carlier A."/>
            <person name="Eberl L."/>
            <person name="Pinto-Carbo M."/>
        </authorList>
    </citation>
    <scope>NUCLEOTIDE SEQUENCE [LARGE SCALE GENOMIC DNA]</scope>
    <source>
        <strain evidence="3">UZHbot4</strain>
    </source>
</reference>
<keyword evidence="3" id="KW-1185">Reference proteome</keyword>
<dbReference type="Proteomes" id="UP000036959">
    <property type="component" value="Unassembled WGS sequence"/>
</dbReference>
<comment type="caution">
    <text evidence="2">The sequence shown here is derived from an EMBL/GenBank/DDBJ whole genome shotgun (WGS) entry which is preliminary data.</text>
</comment>
<feature type="transmembrane region" description="Helical" evidence="1">
    <location>
        <begin position="77"/>
        <end position="98"/>
    </location>
</feature>
<evidence type="ECO:0000313" key="2">
    <source>
        <dbReference type="EMBL" id="KND60645.1"/>
    </source>
</evidence>
<proteinExistence type="predicted"/>
<dbReference type="PATRIC" id="fig|242163.4.peg.5580"/>
<feature type="transmembrane region" description="Helical" evidence="1">
    <location>
        <begin position="39"/>
        <end position="56"/>
    </location>
</feature>
<dbReference type="AlphaFoldDB" id="A0A0L0MEF1"/>
<dbReference type="EMBL" id="LFJJ01000051">
    <property type="protein sequence ID" value="KND60645.1"/>
    <property type="molecule type" value="Genomic_DNA"/>
</dbReference>
<gene>
    <name evidence="2" type="ORF">BVER_05404</name>
</gene>
<keyword evidence="1" id="KW-0472">Membrane</keyword>